<gene>
    <name evidence="2" type="ORF">ACFX5E_01320</name>
</gene>
<evidence type="ECO:0000313" key="2">
    <source>
        <dbReference type="EMBL" id="MFE3866710.1"/>
    </source>
</evidence>
<feature type="signal peptide" evidence="1">
    <location>
        <begin position="1"/>
        <end position="21"/>
    </location>
</feature>
<evidence type="ECO:0000313" key="3">
    <source>
        <dbReference type="Proteomes" id="UP001600109"/>
    </source>
</evidence>
<keyword evidence="3" id="KW-1185">Reference proteome</keyword>
<sequence length="2230" mass="239156">MKKFTLLIFLMFCALGFSQNAPITFETGQQGASWTFSNFDNGPSPSVGFEKVLNPFKTGGNTSETVGKYTALSGNDLGGKGAGCQSKHGVDLGTFKLSYSNCTIKIMVYKTVISDVGIKFAEADGGSNGELIVKNSKINEWEELTYDFTSRIGATKSGAIDQLILFMDLTDNRPVATVSYFDNITFSKSLVPPPVVACDAILTDALEGTFAVGYKTKFETVGTNVNITFELLDQKDGLVAFLHRESPFGETQMTNNPAGSRIFTKTITGQSKGDIISYGCKFAYAGGLSKTKYIKYEVGSFCDGIAPTTPTVAAPTPTAAAPNVISLFSGAYTDLAGTNWNPNRGQSTVYSEVLVSGNATKKYSNFNYQGVVLQSPVDASNMVKLHLDVWSPDCTALKVFLVPTTGSEKSIIVNPTLSGWNSFDIALVDYTNLDLKSIKELKFESVTAGTTVYIDNIYFVKDVNASLSMNAPVTFETGGYGASWTFTNFDNGAGPEGYEKVANPFATGINTSATVGKYTTTVAGATNAGCKTNDIGKFTLDTKNSLVKIMVYKTVISDVALKFAVAGGGSLGEIKVKNTKINEWEELSFEFYNQIGKIESTDIVTINISLDYQARSTQNVSYFDNITFSKSSVQTPALVCDAILTQASQGSFTTGYKAKFETVGTDVNITFELLDQRDGLVAGLWKESPFAESAMVNDPAGSKIFKAKLTNQVAGALLSYACKFAYAGGQSVTKYIKYEVGTACSSTPAVVTGPKLPLDFETGTFAFVDFDGGAATTIANPSKTGINTTNTVAKMVKGAGAQWAGSKLKMASPVDFSTKKIFKVKVWSPVAGKKLLLKFEGAGAAFEKEVATTVANTWQELTFDYTGVEGVNNLNDNMVFIFDLGTAGDGSANSTYYFDEITQLGTTPSVVTGPTLPLDFETGTFAFVDFDGGAATTIANPSKTGINTTNTVAKMVKGAGAQWAGSKLKMASPVDFSTKKIFKVKVWSPVAGKKLLLKFEGAGAAFEKEVATTVANTWQELTFDYTGVAGVNNLNDNMVFIFDLGTAGDGSANSTYYFDEITQPGTTPPVVTGPTLPLDFETGTFAFVDFDGGAATTIANPNKTGINTTATVAKMVKGAGQPWAGSKLKMASPVDFSTKKIFKVKVWSPVAGKKLLLKFESPNGNFEKESVGITAANTWEELTFDFTNVSTTNTASDMVFIFDLGTVGDGSANSTYLFDEITQSAGAVPVTGATLPLDFEAPTYTFVDFDGGVTTKVANPQSNGINTSANVAKMVKGAGAIWAGGKIKMAAPVDFTTNKLFKVKVWSPVAGKKLLLKFEGTAGNFEKESTGVTTANTWEELTFDFTNVGTNNVADFMVFIFDFGTVGDGSANSTYYFDDVKQASIPVVPSTNYLVSFETGSVIGTWNSFENPGQTGFEFVNNPSKTGINTSDKVGKFTAIPAGQRYAGCETASGTIGTWELDATSTTVAMLVYKSVISPVGIKMATKFNGTTFEIKKNNTKINEWELMTFDISSFIKSGDATMINKFVVFPDFRSDTDPVRNSDVVLYFDDIKFSAKKLFDPNYVAPPVDNPTVAAPIPPVRNLADVKSIFSDAYAVYKAGNWCQCWGQSTVVSDVVIVAGDNARLLKDFTYQGITLADGEVFNVSNMNKVHIDLWFNDAKSVSLALVQQTPGGSVEAALKFIPTKTGWNSFDLDLNSTTMPGVDLSKVFQMKLTSGTQGANVFLDNFYFWRDATTLLVQMDLPVTFDDATVDYSLIGFGGAEGSTIVKDPTLATNKVAKVVKPAVSETWAGTTISAAAGLGFKNKIPFSISVTKMSVRVWSPDAGTIIRLKVEDHADKNRTVETESTVTTAKGWETVEFDFAKQVSGTAALNLAYIYDKATIFFGFGTKGTEKIYYFDDVKMLEITKKPELSYGVASQTYLVGKPIYALTIVNSGGLVPSNGYTISPVLPAGLNFDTSTAVISGTPSALSQSTKYTVTGTNSSGNGNTTINIDVVRDLKSNNFTIETTGETCLGEKNGEINIKALESHTYIAIINDKSYEFTTNSLRVFNLAPGVYTISISVKGESSSQSFTAVVPKGSTITGKTNKLSYNKLTVVMTEGTAPYKVYLDGEEQFETPFSTFTVDVNKDSLLEVKTAKICEGTYSKNIEGILDSCAAYPNPTSGSFEIAIPTNRKEVVIDLYSLNSMFISSKSYPLENGTVKVSLEGQTDGIYIAKVYLDTPSYLKIIKK</sequence>
<evidence type="ECO:0000256" key="1">
    <source>
        <dbReference type="SAM" id="SignalP"/>
    </source>
</evidence>
<feature type="chain" id="PRO_5045694791" evidence="1">
    <location>
        <begin position="22"/>
        <end position="2230"/>
    </location>
</feature>
<keyword evidence="1" id="KW-0732">Signal</keyword>
<reference evidence="2 3" key="1">
    <citation type="submission" date="2024-06" db="EMBL/GenBank/DDBJ databases">
        <title>Flavobacterium spp. isolated from glacier.</title>
        <authorList>
            <person name="Han D."/>
        </authorList>
    </citation>
    <scope>NUCLEOTIDE SEQUENCE [LARGE SCALE GENOMIC DNA]</scope>
    <source>
        <strain evidence="2 3">LS2P90</strain>
    </source>
</reference>
<proteinExistence type="predicted"/>
<organism evidence="2 3">
    <name type="scientific">Flavobacterium xylosi</name>
    <dbReference type="NCBI Taxonomy" id="3230415"/>
    <lineage>
        <taxon>Bacteria</taxon>
        <taxon>Pseudomonadati</taxon>
        <taxon>Bacteroidota</taxon>
        <taxon>Flavobacteriia</taxon>
        <taxon>Flavobacteriales</taxon>
        <taxon>Flavobacteriaceae</taxon>
        <taxon>Flavobacterium</taxon>
    </lineage>
</organism>
<dbReference type="Proteomes" id="UP001600109">
    <property type="component" value="Unassembled WGS sequence"/>
</dbReference>
<comment type="caution">
    <text evidence="2">The sequence shown here is derived from an EMBL/GenBank/DDBJ whole genome shotgun (WGS) entry which is preliminary data.</text>
</comment>
<dbReference type="InterPro" id="IPR013783">
    <property type="entry name" value="Ig-like_fold"/>
</dbReference>
<name>A0ABW6HRS5_9FLAO</name>
<dbReference type="EMBL" id="JBHZPZ010000001">
    <property type="protein sequence ID" value="MFE3866710.1"/>
    <property type="molecule type" value="Genomic_DNA"/>
</dbReference>
<accession>A0ABW6HRS5</accession>
<dbReference type="Pfam" id="PF05345">
    <property type="entry name" value="He_PIG"/>
    <property type="match status" value="1"/>
</dbReference>
<dbReference type="Gene3D" id="2.60.40.10">
    <property type="entry name" value="Immunoglobulins"/>
    <property type="match status" value="1"/>
</dbReference>
<dbReference type="RefSeq" id="WP_379853364.1">
    <property type="nucleotide sequence ID" value="NZ_JBHZPZ010000001.1"/>
</dbReference>
<protein>
    <submittedName>
        <fullName evidence="2">Ig domain-containing protein</fullName>
    </submittedName>
</protein>